<evidence type="ECO:0000256" key="5">
    <source>
        <dbReference type="ARBA" id="ARBA00022692"/>
    </source>
</evidence>
<dbReference type="InterPro" id="IPR016174">
    <property type="entry name" value="Di-haem_cyt_TM"/>
</dbReference>
<keyword evidence="8 12" id="KW-1133">Transmembrane helix</keyword>
<evidence type="ECO:0000256" key="8">
    <source>
        <dbReference type="ARBA" id="ARBA00022989"/>
    </source>
</evidence>
<dbReference type="GO" id="GO:0005886">
    <property type="term" value="C:plasma membrane"/>
    <property type="evidence" value="ECO:0007669"/>
    <property type="project" value="UniProtKB-SubCell"/>
</dbReference>
<evidence type="ECO:0000256" key="1">
    <source>
        <dbReference type="ARBA" id="ARBA00004651"/>
    </source>
</evidence>
<dbReference type="EMBL" id="FLQS01000025">
    <property type="protein sequence ID" value="SBS76371.1"/>
    <property type="molecule type" value="Genomic_DNA"/>
</dbReference>
<evidence type="ECO:0000256" key="6">
    <source>
        <dbReference type="ARBA" id="ARBA00022723"/>
    </source>
</evidence>
<dbReference type="InterPro" id="IPR052168">
    <property type="entry name" value="Cytochrome_b561_oxidase"/>
</dbReference>
<keyword evidence="2" id="KW-0813">Transport</keyword>
<evidence type="ECO:0000256" key="4">
    <source>
        <dbReference type="ARBA" id="ARBA00022617"/>
    </source>
</evidence>
<name>A0A1Y5PJN7_9MYCO</name>
<evidence type="ECO:0000256" key="10">
    <source>
        <dbReference type="ARBA" id="ARBA00023136"/>
    </source>
</evidence>
<reference evidence="14" key="1">
    <citation type="submission" date="2016-03" db="EMBL/GenBank/DDBJ databases">
        <authorList>
            <person name="Ploux O."/>
        </authorList>
    </citation>
    <scope>NUCLEOTIDE SEQUENCE</scope>
    <source>
        <strain evidence="14">UC10</strain>
    </source>
</reference>
<dbReference type="AlphaFoldDB" id="A0A1Y5PJN7"/>
<dbReference type="SUPFAM" id="SSF81342">
    <property type="entry name" value="Transmembrane di-heme cytochromes"/>
    <property type="match status" value="1"/>
</dbReference>
<dbReference type="Pfam" id="PF01292">
    <property type="entry name" value="Ni_hydr_CYTB"/>
    <property type="match status" value="1"/>
</dbReference>
<keyword evidence="7" id="KW-0249">Electron transport</keyword>
<protein>
    <submittedName>
        <fullName evidence="14">Cytochrome B561</fullName>
    </submittedName>
</protein>
<dbReference type="GO" id="GO:0020037">
    <property type="term" value="F:heme binding"/>
    <property type="evidence" value="ECO:0007669"/>
    <property type="project" value="TreeGrafter"/>
</dbReference>
<dbReference type="GO" id="GO:0009055">
    <property type="term" value="F:electron transfer activity"/>
    <property type="evidence" value="ECO:0007669"/>
    <property type="project" value="InterPro"/>
</dbReference>
<gene>
    <name evidence="14" type="ORF">MHPYR_310035</name>
</gene>
<dbReference type="InterPro" id="IPR011577">
    <property type="entry name" value="Cyt_b561_bac/Ni-Hgenase"/>
</dbReference>
<evidence type="ECO:0000313" key="14">
    <source>
        <dbReference type="EMBL" id="SBS76371.1"/>
    </source>
</evidence>
<evidence type="ECO:0000259" key="13">
    <source>
        <dbReference type="Pfam" id="PF01292"/>
    </source>
</evidence>
<dbReference type="PANTHER" id="PTHR30529:SF6">
    <property type="entry name" value="BLL0291 PROTEIN"/>
    <property type="match status" value="1"/>
</dbReference>
<evidence type="ECO:0000256" key="12">
    <source>
        <dbReference type="SAM" id="Phobius"/>
    </source>
</evidence>
<feature type="transmembrane region" description="Helical" evidence="12">
    <location>
        <begin position="12"/>
        <end position="33"/>
    </location>
</feature>
<evidence type="ECO:0000256" key="11">
    <source>
        <dbReference type="ARBA" id="ARBA00037975"/>
    </source>
</evidence>
<comment type="subcellular location">
    <subcellularLocation>
        <location evidence="1">Cell membrane</location>
        <topology evidence="1">Multi-pass membrane protein</topology>
    </subcellularLocation>
</comment>
<evidence type="ECO:0000256" key="9">
    <source>
        <dbReference type="ARBA" id="ARBA00023004"/>
    </source>
</evidence>
<feature type="transmembrane region" description="Helical" evidence="12">
    <location>
        <begin position="141"/>
        <end position="162"/>
    </location>
</feature>
<dbReference type="Gene3D" id="1.20.950.20">
    <property type="entry name" value="Transmembrane di-heme cytochromes, Chain C"/>
    <property type="match status" value="1"/>
</dbReference>
<keyword evidence="4" id="KW-0349">Heme</keyword>
<evidence type="ECO:0000256" key="7">
    <source>
        <dbReference type="ARBA" id="ARBA00022982"/>
    </source>
</evidence>
<proteinExistence type="inferred from homology"/>
<comment type="similarity">
    <text evidence="11">Belongs to the cytochrome b561 family.</text>
</comment>
<evidence type="ECO:0000256" key="3">
    <source>
        <dbReference type="ARBA" id="ARBA00022475"/>
    </source>
</evidence>
<evidence type="ECO:0000256" key="2">
    <source>
        <dbReference type="ARBA" id="ARBA00022448"/>
    </source>
</evidence>
<keyword evidence="10 12" id="KW-0472">Membrane</keyword>
<dbReference type="PANTHER" id="PTHR30529">
    <property type="entry name" value="CYTOCHROME B561"/>
    <property type="match status" value="1"/>
</dbReference>
<keyword evidence="3" id="KW-1003">Cell membrane</keyword>
<dbReference type="GO" id="GO:0046872">
    <property type="term" value="F:metal ion binding"/>
    <property type="evidence" value="ECO:0007669"/>
    <property type="project" value="UniProtKB-KW"/>
</dbReference>
<organism evidence="14">
    <name type="scientific">uncultured Mycobacterium sp</name>
    <dbReference type="NCBI Taxonomy" id="171292"/>
    <lineage>
        <taxon>Bacteria</taxon>
        <taxon>Bacillati</taxon>
        <taxon>Actinomycetota</taxon>
        <taxon>Actinomycetes</taxon>
        <taxon>Mycobacteriales</taxon>
        <taxon>Mycobacteriaceae</taxon>
        <taxon>Mycobacterium</taxon>
        <taxon>environmental samples</taxon>
    </lineage>
</organism>
<keyword evidence="6" id="KW-0479">Metal-binding</keyword>
<sequence length="190" mass="20676">MTTVDRYPVRTRVLHWLTAALVFSALLIGFVMVNSLGSYGALVGVHMTLGVLILFVVVVRAANRFTHRTPRLPDTVGSVEHLLVVGSEIGLYALMLAQPLVGWAMVSAGGRPVVVFDWLRLPRIAPFDADLYFVLRQAHSVFAYLLVAAIAAHVSAVLLHTLTLGDRMLSRMTFGARRTATDVNAAPQAD</sequence>
<keyword evidence="9" id="KW-0408">Iron</keyword>
<feature type="domain" description="Cytochrome b561 bacterial/Ni-hydrogenase" evidence="13">
    <location>
        <begin position="6"/>
        <end position="175"/>
    </location>
</feature>
<feature type="transmembrane region" description="Helical" evidence="12">
    <location>
        <begin position="39"/>
        <end position="62"/>
    </location>
</feature>
<keyword evidence="5 12" id="KW-0812">Transmembrane</keyword>
<dbReference type="GO" id="GO:0022904">
    <property type="term" value="P:respiratory electron transport chain"/>
    <property type="evidence" value="ECO:0007669"/>
    <property type="project" value="InterPro"/>
</dbReference>
<accession>A0A1Y5PJN7</accession>